<keyword evidence="2" id="KW-0472">Membrane</keyword>
<dbReference type="HOGENOM" id="CLU_2037584_0_0_1"/>
<dbReference type="GeneID" id="25417721"/>
<dbReference type="AlphaFoldDB" id="A0A074X101"/>
<dbReference type="EMBL" id="KL584731">
    <property type="protein sequence ID" value="KEQ68326.1"/>
    <property type="molecule type" value="Genomic_DNA"/>
</dbReference>
<sequence length="121" mass="11658">MVCGTTSAASVGLVTILVPSLVIPFVLANVVGWTIFGVHKHRKHKRQREGRGAGDGSAAGAGNTFVTSTGPSGETVVSVVPAGAAGSGGSSGGSYGGSGGSGTTGASYTTGGVPVQRQEVV</sequence>
<dbReference type="Proteomes" id="UP000027730">
    <property type="component" value="Unassembled WGS sequence"/>
</dbReference>
<evidence type="ECO:0000313" key="4">
    <source>
        <dbReference type="Proteomes" id="UP000027730"/>
    </source>
</evidence>
<organism evidence="3 4">
    <name type="scientific">Aureobasidium namibiae CBS 147.97</name>
    <dbReference type="NCBI Taxonomy" id="1043004"/>
    <lineage>
        <taxon>Eukaryota</taxon>
        <taxon>Fungi</taxon>
        <taxon>Dikarya</taxon>
        <taxon>Ascomycota</taxon>
        <taxon>Pezizomycotina</taxon>
        <taxon>Dothideomycetes</taxon>
        <taxon>Dothideomycetidae</taxon>
        <taxon>Dothideales</taxon>
        <taxon>Saccotheciaceae</taxon>
        <taxon>Aureobasidium</taxon>
    </lineage>
</organism>
<evidence type="ECO:0000256" key="2">
    <source>
        <dbReference type="SAM" id="Phobius"/>
    </source>
</evidence>
<dbReference type="OrthoDB" id="3940360at2759"/>
<protein>
    <submittedName>
        <fullName evidence="3">Uncharacterized protein</fullName>
    </submittedName>
</protein>
<feature type="transmembrane region" description="Helical" evidence="2">
    <location>
        <begin position="16"/>
        <end position="38"/>
    </location>
</feature>
<name>A0A074X101_9PEZI</name>
<keyword evidence="2" id="KW-1133">Transmembrane helix</keyword>
<dbReference type="RefSeq" id="XP_013422542.1">
    <property type="nucleotide sequence ID" value="XM_013567088.1"/>
</dbReference>
<gene>
    <name evidence="3" type="ORF">M436DRAFT_86455</name>
</gene>
<evidence type="ECO:0000313" key="3">
    <source>
        <dbReference type="EMBL" id="KEQ68326.1"/>
    </source>
</evidence>
<feature type="compositionally biased region" description="Gly residues" evidence="1">
    <location>
        <begin position="85"/>
        <end position="103"/>
    </location>
</feature>
<feature type="region of interest" description="Disordered" evidence="1">
    <location>
        <begin position="41"/>
        <end position="121"/>
    </location>
</feature>
<reference evidence="3 4" key="1">
    <citation type="journal article" date="2014" name="BMC Genomics">
        <title>Genome sequencing of four Aureobasidium pullulans varieties: biotechnological potential, stress tolerance, and description of new species.</title>
        <authorList>
            <person name="Gostin Ar C."/>
            <person name="Ohm R.A."/>
            <person name="Kogej T."/>
            <person name="Sonjak S."/>
            <person name="Turk M."/>
            <person name="Zajc J."/>
            <person name="Zalar P."/>
            <person name="Grube M."/>
            <person name="Sun H."/>
            <person name="Han J."/>
            <person name="Sharma A."/>
            <person name="Chiniquy J."/>
            <person name="Ngan C.Y."/>
            <person name="Lipzen A."/>
            <person name="Barry K."/>
            <person name="Grigoriev I.V."/>
            <person name="Gunde-Cimerman N."/>
        </authorList>
    </citation>
    <scope>NUCLEOTIDE SEQUENCE [LARGE SCALE GENOMIC DNA]</scope>
    <source>
        <strain evidence="3 4">CBS 147.97</strain>
    </source>
</reference>
<keyword evidence="4" id="KW-1185">Reference proteome</keyword>
<proteinExistence type="predicted"/>
<keyword evidence="2" id="KW-0812">Transmembrane</keyword>
<evidence type="ECO:0000256" key="1">
    <source>
        <dbReference type="SAM" id="MobiDB-lite"/>
    </source>
</evidence>
<accession>A0A074X101</accession>